<keyword evidence="1" id="KW-0677">Repeat</keyword>
<dbReference type="EMBL" id="JAGPXF010000004">
    <property type="protein sequence ID" value="KAH7246715.1"/>
    <property type="molecule type" value="Genomic_DNA"/>
</dbReference>
<dbReference type="PANTHER" id="PTHR24126">
    <property type="entry name" value="ANKYRIN REPEAT, PH AND SEC7 DOMAIN CONTAINING PROTEIN SECG-RELATED"/>
    <property type="match status" value="1"/>
</dbReference>
<evidence type="ECO:0000256" key="2">
    <source>
        <dbReference type="ARBA" id="ARBA00023043"/>
    </source>
</evidence>
<feature type="domain" description="Heterokaryon incompatibility" evidence="4">
    <location>
        <begin position="1520"/>
        <end position="1664"/>
    </location>
</feature>
<evidence type="ECO:0000313" key="6">
    <source>
        <dbReference type="EMBL" id="KAH7246715.1"/>
    </source>
</evidence>
<dbReference type="InterPro" id="IPR027417">
    <property type="entry name" value="P-loop_NTPase"/>
</dbReference>
<dbReference type="Pfam" id="PF12796">
    <property type="entry name" value="Ank_2"/>
    <property type="match status" value="5"/>
</dbReference>
<evidence type="ECO:0000256" key="1">
    <source>
        <dbReference type="ARBA" id="ARBA00022737"/>
    </source>
</evidence>
<sequence length="2028" mass="222620">MASDSDAGWLVEADSTLPLTETDYSYQLASHANARHPGTFNYIIESTEYREWVRSSPQTLFFVSEPGAGKSVASALLIQDLICRYRWNGLEAKSSSERIKQATAGVAYVFFDSLRHEEQSYDNIALCISEQLATTRCGSKRPKQPPWIPEPYRTKALCTLSEVCVSQFLEEQIVGHGKHSTVFVILDGLDECPETTRTPLLSLLAEVQRSNTSLNVMATWRKGWNPATEFQDMFQNVRGLQICAWKQDLQVFVTQNLPLDLKSQNDLIDAIVTAAEGRFLFAKLYLDLLTSTQSPQRLDYAGLMPSFGTSYDALYAEVMDTIDSQTPHRVRVAQSCLPWLTFAKRPLSALEIQEVLAISIDGNPALGSEYHPIDIPFIVSSCGGLARMDCINGTDCIRLLNRTTKDYLRRRLCLNENDVGISCIQYLLSRSGGGACQTDADFEKRLQFNPLYDYAARHWGQHVQSIRTPRLSDTRIRDFLTDRTMWEGALQAEYTAATMRLKYHEHDGDVGIWYPRMTETIHLATRAGAANLVAELLAENTGSTFINCQDSDGCTALSYAAYAGNGAIIEILLANPLLDVNKRDYKGRTPISHAAKNGHALVVSRLLEHGANPNWKDLGRTTPLRYAVEGGHVTVVKVLIETGKLSDLSSKQGSGEVTALLTHALKNGFHEISEMLGGADGVNPYTCPNYESTTVLGLAIRNGHESMALKFIDKHGIGQQSDDVQPGVKLLAEAAYIGSTKLAETLLMTHQVDPNAIWMDPHSYNPDGLTPIMLAAQQGHGSVVRLLLGHKSIQLDATHSCGTALTLAAANGRRDIVEMLMVDGRVDINQTSEDGSTPLHLAASVPHKEVVEALLKSDTIDVNSQNYFGRTPLLAAAGAGFALYSGQQRFNDVAVRLVSDARVDANSRDTSGYTPLYYAAQNGLAGLFEAILNHPKADIGPEDEEKAICVAIDNGHIDVVKAFLKTGRMDINNLVKDERGHLEGTLLSIAANKGMEDIADLLLSQPSIEPHKPDAHGRTSLAMAALGGCVTTVERLLKVKGADPNARDLLGRTPLQMVVQVYRPMRMIQALLQAQDIDPDPVDNEGRTPLSILCGNNDGAMLDSQSLESINLLLACSNVDPNSKDALGRTPLTWAVETVANQAEAPIRVDIIRRLLQIQTVDPNVEDGEGLTPLLRAIRGNHANEMVRVLLEREDIDVHHPSRDGLTPLAFAKKIGDATVISILRKKGGLEEENEGPAAAFICESSTSDAERVVVSQVLEESAGSQSNSQRRGSSGISETSITSYKGIDVHSQLSRSIVLPLNAPQGVTLDEGGDMCKGCSAIDLEDTFSMWNTDQRGCVIAELGKVRTTWMARDCPMCRLIAAMASRFQLTVDGDTGEEDGCDLALVALSSTGTWLCEDQELWQHFLHPWIDTMLLTLVPTALRDRLDLLATQEVVRSAFETGFIGRLGSNCEYGTRSISIHRVDAKVDYAVAKEWITCCREEHSGRCNPQSLASIPHFRLIDCTTRKIVEQTEQVPLYAALSYVWGLPAFAGSGKKDPLESSDNSIPEGAEAVVEDAMKVALVLGYKFLWVDRYCVLQDGDAKIKCEQLQSMDLVYANADITLVATAGQASSAGLPGVSSERPRAPQPCVKIKGHVLTLIAPDPATQIKSSAWMTRGWTFQEGLLSRRRLFFSETEMSFECADLVAREAMRLPSLVQRAVCHRRARLMRSSWVYSHRRLISRLMGGSDLFDVLADYTRRKLTYGHDALNAMLGVLRVYAAYPENPIYHVCGVPIIRDLEVNLASLATVSDIGNEDASIALLGFVTGLCWTFQYPGVRRPGFPSWSWTGRDGVVNHSRGSPMKVSFAEGFKVEVSVVVPDGVSSIPWNDYYNRLRNAFATESRSGFAFSDYCRLDITANVTLVRFHRRYYADRESTELRGTVAIGDDIWGGEFELDQKHISPPPGANETDTGSGLQLKLLQDSWLGIVLGKPPSAHGEDGHVYGAYVLVLQEIPMFGVGGITQWERVGLLTIQGSTIESKRKIIVIN</sequence>
<feature type="repeat" description="ANK" evidence="3">
    <location>
        <begin position="767"/>
        <end position="788"/>
    </location>
</feature>
<dbReference type="InterPro" id="IPR036770">
    <property type="entry name" value="Ankyrin_rpt-contain_sf"/>
</dbReference>
<evidence type="ECO:0000313" key="7">
    <source>
        <dbReference type="Proteomes" id="UP000813427"/>
    </source>
</evidence>
<dbReference type="Pfam" id="PF24883">
    <property type="entry name" value="NPHP3_N"/>
    <property type="match status" value="1"/>
</dbReference>
<accession>A0A8K0S0E9</accession>
<dbReference type="Pfam" id="PF00023">
    <property type="entry name" value="Ank"/>
    <property type="match status" value="1"/>
</dbReference>
<dbReference type="PROSITE" id="PS50297">
    <property type="entry name" value="ANK_REP_REGION"/>
    <property type="match status" value="4"/>
</dbReference>
<dbReference type="InterPro" id="IPR056884">
    <property type="entry name" value="NPHP3-like_N"/>
</dbReference>
<dbReference type="PROSITE" id="PS50088">
    <property type="entry name" value="ANK_REPEAT"/>
    <property type="match status" value="5"/>
</dbReference>
<dbReference type="SUPFAM" id="SSF48403">
    <property type="entry name" value="Ankyrin repeat"/>
    <property type="match status" value="3"/>
</dbReference>
<dbReference type="Proteomes" id="UP000813427">
    <property type="component" value="Unassembled WGS sequence"/>
</dbReference>
<name>A0A8K0S0E9_9HYPO</name>
<keyword evidence="2 3" id="KW-0040">ANK repeat</keyword>
<feature type="repeat" description="ANK" evidence="3">
    <location>
        <begin position="1016"/>
        <end position="1049"/>
    </location>
</feature>
<dbReference type="Pfam" id="PF06985">
    <property type="entry name" value="HET"/>
    <property type="match status" value="1"/>
</dbReference>
<evidence type="ECO:0000259" key="5">
    <source>
        <dbReference type="Pfam" id="PF24883"/>
    </source>
</evidence>
<dbReference type="OrthoDB" id="5428863at2759"/>
<dbReference type="InterPro" id="IPR002110">
    <property type="entry name" value="Ankyrin_rpt"/>
</dbReference>
<evidence type="ECO:0000256" key="3">
    <source>
        <dbReference type="PROSITE-ProRule" id="PRU00023"/>
    </source>
</evidence>
<dbReference type="InterPro" id="IPR010730">
    <property type="entry name" value="HET"/>
</dbReference>
<feature type="repeat" description="ANK" evidence="3">
    <location>
        <begin position="619"/>
        <end position="651"/>
    </location>
</feature>
<dbReference type="PANTHER" id="PTHR24126:SF14">
    <property type="entry name" value="ANK_REP_REGION DOMAIN-CONTAINING PROTEIN"/>
    <property type="match status" value="1"/>
</dbReference>
<dbReference type="SMART" id="SM00248">
    <property type="entry name" value="ANK"/>
    <property type="match status" value="16"/>
</dbReference>
<keyword evidence="7" id="KW-1185">Reference proteome</keyword>
<evidence type="ECO:0000259" key="4">
    <source>
        <dbReference type="Pfam" id="PF06985"/>
    </source>
</evidence>
<dbReference type="Gene3D" id="1.25.40.20">
    <property type="entry name" value="Ankyrin repeat-containing domain"/>
    <property type="match status" value="5"/>
</dbReference>
<dbReference type="Gene3D" id="3.40.50.300">
    <property type="entry name" value="P-loop containing nucleotide triphosphate hydrolases"/>
    <property type="match status" value="1"/>
</dbReference>
<proteinExistence type="predicted"/>
<comment type="caution">
    <text evidence="6">The sequence shown here is derived from an EMBL/GenBank/DDBJ whole genome shotgun (WGS) entry which is preliminary data.</text>
</comment>
<gene>
    <name evidence="6" type="ORF">BKA59DRAFT_455745</name>
</gene>
<reference evidence="6" key="1">
    <citation type="journal article" date="2021" name="Nat. Commun.">
        <title>Genetic determinants of endophytism in the Arabidopsis root mycobiome.</title>
        <authorList>
            <person name="Mesny F."/>
            <person name="Miyauchi S."/>
            <person name="Thiergart T."/>
            <person name="Pickel B."/>
            <person name="Atanasova L."/>
            <person name="Karlsson M."/>
            <person name="Huettel B."/>
            <person name="Barry K.W."/>
            <person name="Haridas S."/>
            <person name="Chen C."/>
            <person name="Bauer D."/>
            <person name="Andreopoulos W."/>
            <person name="Pangilinan J."/>
            <person name="LaButti K."/>
            <person name="Riley R."/>
            <person name="Lipzen A."/>
            <person name="Clum A."/>
            <person name="Drula E."/>
            <person name="Henrissat B."/>
            <person name="Kohler A."/>
            <person name="Grigoriev I.V."/>
            <person name="Martin F.M."/>
            <person name="Hacquard S."/>
        </authorList>
    </citation>
    <scope>NUCLEOTIDE SEQUENCE</scope>
    <source>
        <strain evidence="6">MPI-SDFR-AT-0068</strain>
    </source>
</reference>
<feature type="repeat" description="ANK" evidence="3">
    <location>
        <begin position="834"/>
        <end position="856"/>
    </location>
</feature>
<protein>
    <submittedName>
        <fullName evidence="6">Ankyrin repeat-containing domain protein</fullName>
    </submittedName>
</protein>
<organism evidence="6 7">
    <name type="scientific">Fusarium tricinctum</name>
    <dbReference type="NCBI Taxonomy" id="61284"/>
    <lineage>
        <taxon>Eukaryota</taxon>
        <taxon>Fungi</taxon>
        <taxon>Dikarya</taxon>
        <taxon>Ascomycota</taxon>
        <taxon>Pezizomycotina</taxon>
        <taxon>Sordariomycetes</taxon>
        <taxon>Hypocreomycetidae</taxon>
        <taxon>Hypocreales</taxon>
        <taxon>Nectriaceae</taxon>
        <taxon>Fusarium</taxon>
        <taxon>Fusarium tricinctum species complex</taxon>
    </lineage>
</organism>
<feature type="domain" description="Nephrocystin 3-like N-terminal" evidence="5">
    <location>
        <begin position="38"/>
        <end position="219"/>
    </location>
</feature>
<feature type="repeat" description="ANK" evidence="3">
    <location>
        <begin position="586"/>
        <end position="618"/>
    </location>
</feature>